<dbReference type="Pfam" id="PF14903">
    <property type="entry name" value="WG_beta_rep"/>
    <property type="match status" value="5"/>
</dbReference>
<protein>
    <submittedName>
        <fullName evidence="1">WG repeat-containing protein</fullName>
    </submittedName>
</protein>
<comment type="caution">
    <text evidence="1">The sequence shown here is derived from an EMBL/GenBank/DDBJ whole genome shotgun (WGS) entry which is preliminary data.</text>
</comment>
<evidence type="ECO:0000313" key="1">
    <source>
        <dbReference type="EMBL" id="MFC3755037.1"/>
    </source>
</evidence>
<keyword evidence="2" id="KW-1185">Reference proteome</keyword>
<gene>
    <name evidence="1" type="ORF">ACFONJ_03490</name>
</gene>
<evidence type="ECO:0000313" key="2">
    <source>
        <dbReference type="Proteomes" id="UP001595735"/>
    </source>
</evidence>
<sequence length="591" mass="68554">MRRYLPLIFLLSCAPDHPKITRQDIDYFEKDKNTDLFRVHHKNGKWGFVDKDTITIIPFKYDFINPFDENGLAYTKDGGKEFYINRQGKVAISSDYDEMGLFSEGLLSVKRKGKYGFLDTEGNVVIPMVYDEVGFFSQGLCGVSKNKKHGFIDPKGRVVIPIIYDAVDNSDIDSIVTASKNRKWAFFDSKGKQLSDFMYDKVFKGYNLNIPPPPDISEATTYFQNGAVLVLKNKKYEFLNEEIKSAFQDNTFDLASVFDTYKNAIVKRNNKYGIIKPDGIAKVPIEYDWIGYFDTNHNSSEYYNAKKDNIFHIYNRNLKKIGESYEKVSSDFSVSTPNLIFKNLKGQYGMVNSNGSIVIPFEYSELEKLNQDLFLGKRNGKVGILDKNGRLRIPFEYKSLDGLDDHGQLFIADDKIIDLDNKPILSGYDRITPIYYNNQRFIVSKNKKYGIVDIKNKILLPLEYDEISNWVEYGPEKRHFIVKKGKHGLIEDETFRIVIPPIYDEFIQRRGVIFAHRNGKSGILDINNKEICPFIFNEIKHGYFFGVGYREDENRIYSKKDNKFYEITLTGKIIKEISQKEYKKDTEHQNM</sequence>
<dbReference type="RefSeq" id="WP_290302324.1">
    <property type="nucleotide sequence ID" value="NZ_JAUFQR010000003.1"/>
</dbReference>
<accession>A0ABV7XR99</accession>
<dbReference type="PANTHER" id="PTHR37841">
    <property type="entry name" value="GLR2918 PROTEIN"/>
    <property type="match status" value="1"/>
</dbReference>
<dbReference type="PANTHER" id="PTHR37841:SF1">
    <property type="entry name" value="DUF3298 DOMAIN-CONTAINING PROTEIN"/>
    <property type="match status" value="1"/>
</dbReference>
<organism evidence="1 2">
    <name type="scientific">Chryseobacterium tructae</name>
    <dbReference type="NCBI Taxonomy" id="1037380"/>
    <lineage>
        <taxon>Bacteria</taxon>
        <taxon>Pseudomonadati</taxon>
        <taxon>Bacteroidota</taxon>
        <taxon>Flavobacteriia</taxon>
        <taxon>Flavobacteriales</taxon>
        <taxon>Weeksellaceae</taxon>
        <taxon>Chryseobacterium group</taxon>
        <taxon>Chryseobacterium</taxon>
    </lineage>
</organism>
<proteinExistence type="predicted"/>
<dbReference type="InterPro" id="IPR032774">
    <property type="entry name" value="WG_beta_rep"/>
</dbReference>
<dbReference type="EMBL" id="JBHRYO010000001">
    <property type="protein sequence ID" value="MFC3755037.1"/>
    <property type="molecule type" value="Genomic_DNA"/>
</dbReference>
<dbReference type="Proteomes" id="UP001595735">
    <property type="component" value="Unassembled WGS sequence"/>
</dbReference>
<reference evidence="2" key="1">
    <citation type="journal article" date="2019" name="Int. J. Syst. Evol. Microbiol.">
        <title>The Global Catalogue of Microorganisms (GCM) 10K type strain sequencing project: providing services to taxonomists for standard genome sequencing and annotation.</title>
        <authorList>
            <consortium name="The Broad Institute Genomics Platform"/>
            <consortium name="The Broad Institute Genome Sequencing Center for Infectious Disease"/>
            <person name="Wu L."/>
            <person name="Ma J."/>
        </authorList>
    </citation>
    <scope>NUCLEOTIDE SEQUENCE [LARGE SCALE GENOMIC DNA]</scope>
    <source>
        <strain evidence="2">CECT 7798</strain>
    </source>
</reference>
<name>A0ABV7XR99_9FLAO</name>